<dbReference type="PANTHER" id="PTHR48051:SF1">
    <property type="entry name" value="RAS SUPPRESSOR PROTEIN 1"/>
    <property type="match status" value="1"/>
</dbReference>
<feature type="non-terminal residue" evidence="5">
    <location>
        <position position="815"/>
    </location>
</feature>
<feature type="region of interest" description="Disordered" evidence="3">
    <location>
        <begin position="734"/>
        <end position="761"/>
    </location>
</feature>
<name>A0A9N9DJD3_9GLOM</name>
<sequence>MDETQTERLKKIISESLRDEAARSTAAATNTTTTTANSSNAGVAVSLKLASKGIREMPVEVIELISTYGIERLGLEQNHLTSMPREICKLSRLRYLDLNSNEFKTFPAALCGMQNLEVLDLSKNQIRKLPKNFGNLISLTALKISKNQIRKLPTYIGEMKNLQYLRVEHNPLQFPPRSYILMPKEKAAQQKWLNSLKEFLRQCQIDQNVDRNDIEFETSDSSEDDGIDKIPRKAGSVDNNAFVTNASTRQQGGNGNGETSNNSLNTINENEQVIQRHERRRGNGVGGVPSNLILDSPRRDRSLSNDTYDPAIIGYRLRHHAKSYSQDSINSLSSLNDCINSGDGYFQKIRTLSYAEYLQPNDISLREASRSILYSSSQILKGISQFTSFTATEKLFTKELRNATKFNDQLVVALEQFDNDSMTKRPDGETCVKLLKSCQSNVSVFRSLISALQHQLRNITQLAENIRYSRTLLLTLHGAIAEIKFAWETISPLLKDYTPYSNASTPYRLRSMSRSNSNPGVNVVTGIPPPYSASIITTSNPSTTTTAVSVSSPSSIPSVPSTPYASSIHVSNSSISSVSTSATLVPTISFNEQLMNKVETSISCFEHVFKYLMKTVEQAQNTTFDDQQQPEIRNKIKDLALHIKNTKEVTIRLKISLQSTRSTSTSSVEHGIQVRLYDDTMAFIRKTVEMMSLVKDVMEGYPILHEQEVRHGLAHVSKSNKELTNLLSQLGINPPHAVTSQSFNEHHPYQQHQRNSSNEENHRKISINEGTVIVNGNITTAGGELVNGVDTAVSPYSINAVGHVHDNQKNFNENN</sequence>
<dbReference type="GO" id="GO:0005737">
    <property type="term" value="C:cytoplasm"/>
    <property type="evidence" value="ECO:0007669"/>
    <property type="project" value="TreeGrafter"/>
</dbReference>
<dbReference type="InterPro" id="IPR055414">
    <property type="entry name" value="LRR_R13L4/SHOC2-like"/>
</dbReference>
<evidence type="ECO:0000256" key="1">
    <source>
        <dbReference type="ARBA" id="ARBA00022614"/>
    </source>
</evidence>
<reference evidence="5" key="1">
    <citation type="submission" date="2021-06" db="EMBL/GenBank/DDBJ databases">
        <authorList>
            <person name="Kallberg Y."/>
            <person name="Tangrot J."/>
            <person name="Rosling A."/>
        </authorList>
    </citation>
    <scope>NUCLEOTIDE SEQUENCE</scope>
    <source>
        <strain evidence="5">FL130A</strain>
    </source>
</reference>
<organism evidence="5 6">
    <name type="scientific">Ambispora leptoticha</name>
    <dbReference type="NCBI Taxonomy" id="144679"/>
    <lineage>
        <taxon>Eukaryota</taxon>
        <taxon>Fungi</taxon>
        <taxon>Fungi incertae sedis</taxon>
        <taxon>Mucoromycota</taxon>
        <taxon>Glomeromycotina</taxon>
        <taxon>Glomeromycetes</taxon>
        <taxon>Archaeosporales</taxon>
        <taxon>Ambisporaceae</taxon>
        <taxon>Ambispora</taxon>
    </lineage>
</organism>
<dbReference type="InterPro" id="IPR032675">
    <property type="entry name" value="LRR_dom_sf"/>
</dbReference>
<feature type="compositionally biased region" description="Acidic residues" evidence="3">
    <location>
        <begin position="216"/>
        <end position="226"/>
    </location>
</feature>
<evidence type="ECO:0000256" key="2">
    <source>
        <dbReference type="ARBA" id="ARBA00022737"/>
    </source>
</evidence>
<dbReference type="EMBL" id="CAJVPS010008295">
    <property type="protein sequence ID" value="CAG8642205.1"/>
    <property type="molecule type" value="Genomic_DNA"/>
</dbReference>
<dbReference type="Proteomes" id="UP000789508">
    <property type="component" value="Unassembled WGS sequence"/>
</dbReference>
<dbReference type="InterPro" id="IPR001611">
    <property type="entry name" value="Leu-rich_rpt"/>
</dbReference>
<dbReference type="Gene3D" id="3.80.10.10">
    <property type="entry name" value="Ribonuclease Inhibitor"/>
    <property type="match status" value="1"/>
</dbReference>
<keyword evidence="2" id="KW-0677">Repeat</keyword>
<gene>
    <name evidence="5" type="ORF">ALEPTO_LOCUS9746</name>
</gene>
<dbReference type="InterPro" id="IPR019487">
    <property type="entry name" value="RAM_signalling_pathway_SOG2"/>
</dbReference>
<protein>
    <submittedName>
        <fullName evidence="5">8125_t:CDS:1</fullName>
    </submittedName>
</protein>
<feature type="region of interest" description="Disordered" evidence="3">
    <location>
        <begin position="278"/>
        <end position="305"/>
    </location>
</feature>
<dbReference type="PROSITE" id="PS51450">
    <property type="entry name" value="LRR"/>
    <property type="match status" value="1"/>
</dbReference>
<evidence type="ECO:0000313" key="6">
    <source>
        <dbReference type="Proteomes" id="UP000789508"/>
    </source>
</evidence>
<evidence type="ECO:0000259" key="4">
    <source>
        <dbReference type="Pfam" id="PF23598"/>
    </source>
</evidence>
<keyword evidence="1" id="KW-0433">Leucine-rich repeat</keyword>
<evidence type="ECO:0000313" key="5">
    <source>
        <dbReference type="EMBL" id="CAG8642205.1"/>
    </source>
</evidence>
<comment type="caution">
    <text evidence="5">The sequence shown here is derived from an EMBL/GenBank/DDBJ whole genome shotgun (WGS) entry which is preliminary data.</text>
</comment>
<dbReference type="AlphaFoldDB" id="A0A9N9DJD3"/>
<accession>A0A9N9DJD3</accession>
<dbReference type="SUPFAM" id="SSF52058">
    <property type="entry name" value="L domain-like"/>
    <property type="match status" value="1"/>
</dbReference>
<evidence type="ECO:0000256" key="3">
    <source>
        <dbReference type="SAM" id="MobiDB-lite"/>
    </source>
</evidence>
<proteinExistence type="predicted"/>
<keyword evidence="6" id="KW-1185">Reference proteome</keyword>
<feature type="compositionally biased region" description="Polar residues" evidence="3">
    <location>
        <begin position="237"/>
        <end position="251"/>
    </location>
</feature>
<feature type="domain" description="Disease resistance R13L4/SHOC-2-like LRR" evidence="4">
    <location>
        <begin position="84"/>
        <end position="167"/>
    </location>
</feature>
<feature type="region of interest" description="Disordered" evidence="3">
    <location>
        <begin position="216"/>
        <end position="265"/>
    </location>
</feature>
<dbReference type="InterPro" id="IPR003591">
    <property type="entry name" value="Leu-rich_rpt_typical-subtyp"/>
</dbReference>
<dbReference type="PANTHER" id="PTHR48051">
    <property type="match status" value="1"/>
</dbReference>
<dbReference type="Pfam" id="PF10428">
    <property type="entry name" value="SOG2"/>
    <property type="match status" value="2"/>
</dbReference>
<dbReference type="Pfam" id="PF23598">
    <property type="entry name" value="LRR_14"/>
    <property type="match status" value="1"/>
</dbReference>
<dbReference type="SMART" id="SM00369">
    <property type="entry name" value="LRR_TYP"/>
    <property type="match status" value="3"/>
</dbReference>
<dbReference type="OrthoDB" id="1394818at2759"/>
<dbReference type="InterPro" id="IPR050216">
    <property type="entry name" value="LRR_domain-containing"/>
</dbReference>